<feature type="transmembrane region" description="Helical" evidence="1">
    <location>
        <begin position="46"/>
        <end position="68"/>
    </location>
</feature>
<organism evidence="2 3">
    <name type="scientific">Streptococcus suis R61</name>
    <dbReference type="NCBI Taxonomy" id="996306"/>
    <lineage>
        <taxon>Bacteria</taxon>
        <taxon>Bacillati</taxon>
        <taxon>Bacillota</taxon>
        <taxon>Bacilli</taxon>
        <taxon>Lactobacillales</taxon>
        <taxon>Streptococcaceae</taxon>
        <taxon>Streptococcus</taxon>
    </lineage>
</organism>
<accession>A0AA87F9X7</accession>
<dbReference type="EMBL" id="AEYY01000012">
    <property type="protein sequence ID" value="EHC03444.1"/>
    <property type="molecule type" value="Genomic_DNA"/>
</dbReference>
<gene>
    <name evidence="2" type="ORF">SSUR61_0037</name>
</gene>
<evidence type="ECO:0000313" key="2">
    <source>
        <dbReference type="EMBL" id="EHC03444.1"/>
    </source>
</evidence>
<name>A0AA87F9X7_STRSU</name>
<proteinExistence type="predicted"/>
<dbReference type="AlphaFoldDB" id="A0AA87F9X7"/>
<comment type="caution">
    <text evidence="2">The sequence shown here is derived from an EMBL/GenBank/DDBJ whole genome shotgun (WGS) entry which is preliminary data.</text>
</comment>
<protein>
    <submittedName>
        <fullName evidence="2">Uncharacterized protein</fullName>
    </submittedName>
</protein>
<keyword evidence="1" id="KW-0812">Transmembrane</keyword>
<sequence length="187" mass="21464">MRGDIVNKKEGNALLGLIGLAAIGYILYLLSTWLLEVLSILKTYDAVIIVAIITGFVTITTTTLKAIWDIKQSRLHYLTQKREVAYFHFVEIIYKINQSTKEGADYSSEEQIADLIKFSKEITLWGSKKVVEHWMEFRKESVTKSDGKKLLKISEQLMNEMRNDLGVQKVKEKALLSFFINDIENLD</sequence>
<reference evidence="2 3" key="1">
    <citation type="submission" date="2011-03" db="EMBL/GenBank/DDBJ databases">
        <title>Deep-sequencing identification of multiple resistance mechanism for the high antibiotic-resistance strain Streptococcus suis R61.</title>
        <authorList>
            <person name="Hu P."/>
            <person name="Yang M."/>
            <person name="Jin M."/>
            <person name="Xiao J."/>
        </authorList>
    </citation>
    <scope>NUCLEOTIDE SEQUENCE [LARGE SCALE GENOMIC DNA]</scope>
    <source>
        <strain evidence="2 3">R61</strain>
    </source>
</reference>
<keyword evidence="1" id="KW-0472">Membrane</keyword>
<evidence type="ECO:0000256" key="1">
    <source>
        <dbReference type="SAM" id="Phobius"/>
    </source>
</evidence>
<feature type="transmembrane region" description="Helical" evidence="1">
    <location>
        <begin position="12"/>
        <end position="34"/>
    </location>
</feature>
<keyword evidence="1" id="KW-1133">Transmembrane helix</keyword>
<evidence type="ECO:0000313" key="3">
    <source>
        <dbReference type="Proteomes" id="UP000004014"/>
    </source>
</evidence>
<dbReference type="Proteomes" id="UP000004014">
    <property type="component" value="Unassembled WGS sequence"/>
</dbReference>